<dbReference type="RefSeq" id="WP_169624214.1">
    <property type="nucleotide sequence ID" value="NZ_JABBNT010000002.1"/>
</dbReference>
<dbReference type="GO" id="GO:0016491">
    <property type="term" value="F:oxidoreductase activity"/>
    <property type="evidence" value="ECO:0007669"/>
    <property type="project" value="InterPro"/>
</dbReference>
<name>A0A7Y0DYM5_9PROT</name>
<dbReference type="CDD" id="cd03024">
    <property type="entry name" value="DsbA_FrnE"/>
    <property type="match status" value="1"/>
</dbReference>
<organism evidence="2 3">
    <name type="scientific">Pacificispira spongiicola</name>
    <dbReference type="NCBI Taxonomy" id="2729598"/>
    <lineage>
        <taxon>Bacteria</taxon>
        <taxon>Pseudomonadati</taxon>
        <taxon>Pseudomonadota</taxon>
        <taxon>Alphaproteobacteria</taxon>
        <taxon>Rhodospirillales</taxon>
        <taxon>Rhodospirillaceae</taxon>
        <taxon>Pacificispira</taxon>
    </lineage>
</organism>
<evidence type="ECO:0000313" key="3">
    <source>
        <dbReference type="Proteomes" id="UP000539372"/>
    </source>
</evidence>
<protein>
    <submittedName>
        <fullName evidence="2">DsbA family oxidoreductase</fullName>
    </submittedName>
</protein>
<dbReference type="SUPFAM" id="SSF52833">
    <property type="entry name" value="Thioredoxin-like"/>
    <property type="match status" value="1"/>
</dbReference>
<reference evidence="2 3" key="1">
    <citation type="submission" date="2020-04" db="EMBL/GenBank/DDBJ databases">
        <title>Rhodospirillaceae bacterium KN72 isolated from deep sea.</title>
        <authorList>
            <person name="Zhang D.-C."/>
        </authorList>
    </citation>
    <scope>NUCLEOTIDE SEQUENCE [LARGE SCALE GENOMIC DNA]</scope>
    <source>
        <strain evidence="2 3">KN72</strain>
    </source>
</reference>
<proteinExistence type="predicted"/>
<dbReference type="PANTHER" id="PTHR13887">
    <property type="entry name" value="GLUTATHIONE S-TRANSFERASE KAPPA"/>
    <property type="match status" value="1"/>
</dbReference>
<gene>
    <name evidence="2" type="ORF">HH303_05360</name>
</gene>
<feature type="domain" description="DSBA-like thioredoxin" evidence="1">
    <location>
        <begin position="3"/>
        <end position="207"/>
    </location>
</feature>
<dbReference type="InterPro" id="IPR036249">
    <property type="entry name" value="Thioredoxin-like_sf"/>
</dbReference>
<dbReference type="EMBL" id="JABBNT010000002">
    <property type="protein sequence ID" value="NMM43893.1"/>
    <property type="molecule type" value="Genomic_DNA"/>
</dbReference>
<evidence type="ECO:0000313" key="2">
    <source>
        <dbReference type="EMBL" id="NMM43893.1"/>
    </source>
</evidence>
<sequence length="220" mass="24463">MVTIEIYADPICPWCFIGKKRLEAALALRPDVKTEIRWRTFQLNPDMPSDGMERQSYLSAKFGGAGRANEIYSHIRKVGEQVGIPFAFDRIHRTPNTMKAHRLIRYAQTQEDASGPTGMTDRLVESLYTSYFLNGADIGSDEILLDLAEDAGLARSAVQTYLDGRLNEAELQSEDMLARRLGIGGVPCFIVDGRYALSGAQEPEAFLPLLEMAMQEAAVE</sequence>
<dbReference type="Gene3D" id="3.40.30.10">
    <property type="entry name" value="Glutaredoxin"/>
    <property type="match status" value="1"/>
</dbReference>
<accession>A0A7Y0DYM5</accession>
<dbReference type="Proteomes" id="UP000539372">
    <property type="component" value="Unassembled WGS sequence"/>
</dbReference>
<dbReference type="AlphaFoldDB" id="A0A7Y0DYM5"/>
<dbReference type="Pfam" id="PF01323">
    <property type="entry name" value="DSBA"/>
    <property type="match status" value="1"/>
</dbReference>
<comment type="caution">
    <text evidence="2">The sequence shown here is derived from an EMBL/GenBank/DDBJ whole genome shotgun (WGS) entry which is preliminary data.</text>
</comment>
<dbReference type="PANTHER" id="PTHR13887:SF41">
    <property type="entry name" value="THIOREDOXIN SUPERFAMILY PROTEIN"/>
    <property type="match status" value="1"/>
</dbReference>
<keyword evidence="3" id="KW-1185">Reference proteome</keyword>
<evidence type="ECO:0000259" key="1">
    <source>
        <dbReference type="Pfam" id="PF01323"/>
    </source>
</evidence>
<dbReference type="InterPro" id="IPR001853">
    <property type="entry name" value="DSBA-like_thioredoxin_dom"/>
</dbReference>